<dbReference type="EMBL" id="CP014873">
    <property type="protein sequence ID" value="ANK61601.1"/>
    <property type="molecule type" value="Genomic_DNA"/>
</dbReference>
<comment type="similarity">
    <text evidence="1 2">Belongs to the Dps family.</text>
</comment>
<evidence type="ECO:0000313" key="4">
    <source>
        <dbReference type="EMBL" id="ANK61601.1"/>
    </source>
</evidence>
<keyword evidence="5" id="KW-1185">Reference proteome</keyword>
<dbReference type="Pfam" id="PF00210">
    <property type="entry name" value="Ferritin"/>
    <property type="match status" value="1"/>
</dbReference>
<reference evidence="4 5" key="1">
    <citation type="submission" date="2016-03" db="EMBL/GenBank/DDBJ databases">
        <title>Pediococcus and Lactobacillus from brewery environment - whole genome sequencing and assembly.</title>
        <authorList>
            <person name="Behr J."/>
            <person name="Geissler A.J."/>
            <person name="Vogel R.F."/>
        </authorList>
    </citation>
    <scope>NUCLEOTIDE SEQUENCE [LARGE SCALE GENOMIC DNA]</scope>
    <source>
        <strain evidence="4 5">TMW 1.1989</strain>
    </source>
</reference>
<organism evidence="4 5">
    <name type="scientific">Loigolactobacillus backii</name>
    <dbReference type="NCBI Taxonomy" id="375175"/>
    <lineage>
        <taxon>Bacteria</taxon>
        <taxon>Bacillati</taxon>
        <taxon>Bacillota</taxon>
        <taxon>Bacilli</taxon>
        <taxon>Lactobacillales</taxon>
        <taxon>Lactobacillaceae</taxon>
        <taxon>Loigolactobacillus</taxon>
    </lineage>
</organism>
<evidence type="ECO:0000256" key="2">
    <source>
        <dbReference type="RuleBase" id="RU003875"/>
    </source>
</evidence>
<dbReference type="AlphaFoldDB" id="A0A192H0X6"/>
<dbReference type="Gene3D" id="1.20.1260.10">
    <property type="match status" value="1"/>
</dbReference>
<dbReference type="InterPro" id="IPR023188">
    <property type="entry name" value="DPS_DNA-bd_CS"/>
</dbReference>
<evidence type="ECO:0000256" key="1">
    <source>
        <dbReference type="ARBA" id="ARBA00009497"/>
    </source>
</evidence>
<dbReference type="PRINTS" id="PR01346">
    <property type="entry name" value="HELNAPAPROT"/>
</dbReference>
<dbReference type="CDD" id="cd01043">
    <property type="entry name" value="DPS"/>
    <property type="match status" value="1"/>
</dbReference>
<dbReference type="PIRSF" id="PIRSF005900">
    <property type="entry name" value="Dps"/>
    <property type="match status" value="1"/>
</dbReference>
<dbReference type="KEGG" id="lbt:AYR52_11520"/>
<dbReference type="PROSITE" id="PS00818">
    <property type="entry name" value="DPS_1"/>
    <property type="match status" value="1"/>
</dbReference>
<protein>
    <submittedName>
        <fullName evidence="4">DNA starvation/stationary phase protection protein</fullName>
    </submittedName>
</protein>
<feature type="domain" description="Ferritin/DPS" evidence="3">
    <location>
        <begin position="14"/>
        <end position="155"/>
    </location>
</feature>
<dbReference type="InterPro" id="IPR008331">
    <property type="entry name" value="Ferritin_DPS_dom"/>
</dbReference>
<proteinExistence type="inferred from homology"/>
<dbReference type="InterPro" id="IPR002177">
    <property type="entry name" value="DPS_DNA-bd"/>
</dbReference>
<accession>A0A192H0X6</accession>
<dbReference type="Proteomes" id="UP000078582">
    <property type="component" value="Chromosome"/>
</dbReference>
<dbReference type="PANTHER" id="PTHR42932:SF1">
    <property type="entry name" value="GENERAL STRESS PROTEIN 20U"/>
    <property type="match status" value="1"/>
</dbReference>
<dbReference type="GeneID" id="42980966"/>
<dbReference type="RefSeq" id="WP_068226131.1">
    <property type="nucleotide sequence ID" value="NZ_CP014623.1"/>
</dbReference>
<dbReference type="STRING" id="375175.AYR53_01785"/>
<dbReference type="GO" id="GO:0008199">
    <property type="term" value="F:ferric iron binding"/>
    <property type="evidence" value="ECO:0007669"/>
    <property type="project" value="InterPro"/>
</dbReference>
<evidence type="ECO:0000313" key="5">
    <source>
        <dbReference type="Proteomes" id="UP000078582"/>
    </source>
</evidence>
<dbReference type="GO" id="GO:0016722">
    <property type="term" value="F:oxidoreductase activity, acting on metal ions"/>
    <property type="evidence" value="ECO:0007669"/>
    <property type="project" value="InterPro"/>
</dbReference>
<evidence type="ECO:0000259" key="3">
    <source>
        <dbReference type="Pfam" id="PF00210"/>
    </source>
</evidence>
<dbReference type="PROSITE" id="PS00819">
    <property type="entry name" value="DPS_2"/>
    <property type="match status" value="1"/>
</dbReference>
<dbReference type="InterPro" id="IPR009078">
    <property type="entry name" value="Ferritin-like_SF"/>
</dbReference>
<dbReference type="InterPro" id="IPR012347">
    <property type="entry name" value="Ferritin-like"/>
</dbReference>
<name>A0A192H0X6_9LACO</name>
<gene>
    <name evidence="4" type="ORF">AYR53_01785</name>
</gene>
<dbReference type="OrthoDB" id="9797023at2"/>
<sequence>MSELNYNFPKTKVQLNQLVADISQLTVIIHQTHWYMRGTEFFRLHPLMDDYMDELNEQLDQIAERLIALGGSPYGTVHEFIENTGLTEEKVTFGQYTLKEYMERLVKDYEYLRDQYQKTITISGEEHDDPTQDIMNGFKEATDKNIWMLKAYLGKGPFDD</sequence>
<dbReference type="SUPFAM" id="SSF47240">
    <property type="entry name" value="Ferritin-like"/>
    <property type="match status" value="1"/>
</dbReference>
<dbReference type="PANTHER" id="PTHR42932">
    <property type="entry name" value="GENERAL STRESS PROTEIN 20U"/>
    <property type="match status" value="1"/>
</dbReference>